<dbReference type="AlphaFoldDB" id="A0A8J2UEB0"/>
<sequence length="102" mass="11589">MIAQLEALFGDRPPSGNRLAVDIAGQKEGGLEPASPQLWDRHIKLRPQRIVIGEYNSRLSVIRPFDRLGQCPAADKKANQRQDSLWHKYRSPTAIYVFSGRY</sequence>
<gene>
    <name evidence="1" type="ORF">GCM10011511_28510</name>
</gene>
<protein>
    <submittedName>
        <fullName evidence="1">Uncharacterized protein</fullName>
    </submittedName>
</protein>
<evidence type="ECO:0000313" key="2">
    <source>
        <dbReference type="Proteomes" id="UP000607559"/>
    </source>
</evidence>
<dbReference type="EMBL" id="BMJC01000003">
    <property type="protein sequence ID" value="GGB03501.1"/>
    <property type="molecule type" value="Genomic_DNA"/>
</dbReference>
<dbReference type="Proteomes" id="UP000607559">
    <property type="component" value="Unassembled WGS sequence"/>
</dbReference>
<organism evidence="1 2">
    <name type="scientific">Puia dinghuensis</name>
    <dbReference type="NCBI Taxonomy" id="1792502"/>
    <lineage>
        <taxon>Bacteria</taxon>
        <taxon>Pseudomonadati</taxon>
        <taxon>Bacteroidota</taxon>
        <taxon>Chitinophagia</taxon>
        <taxon>Chitinophagales</taxon>
        <taxon>Chitinophagaceae</taxon>
        <taxon>Puia</taxon>
    </lineage>
</organism>
<evidence type="ECO:0000313" key="1">
    <source>
        <dbReference type="EMBL" id="GGB03501.1"/>
    </source>
</evidence>
<name>A0A8J2UEB0_9BACT</name>
<reference evidence="1" key="2">
    <citation type="submission" date="2020-09" db="EMBL/GenBank/DDBJ databases">
        <authorList>
            <person name="Sun Q."/>
            <person name="Zhou Y."/>
        </authorList>
    </citation>
    <scope>NUCLEOTIDE SEQUENCE</scope>
    <source>
        <strain evidence="1">CGMCC 1.15448</strain>
    </source>
</reference>
<comment type="caution">
    <text evidence="1">The sequence shown here is derived from an EMBL/GenBank/DDBJ whole genome shotgun (WGS) entry which is preliminary data.</text>
</comment>
<keyword evidence="2" id="KW-1185">Reference proteome</keyword>
<proteinExistence type="predicted"/>
<reference evidence="1" key="1">
    <citation type="journal article" date="2014" name="Int. J. Syst. Evol. Microbiol.">
        <title>Complete genome sequence of Corynebacterium casei LMG S-19264T (=DSM 44701T), isolated from a smear-ripened cheese.</title>
        <authorList>
            <consortium name="US DOE Joint Genome Institute (JGI-PGF)"/>
            <person name="Walter F."/>
            <person name="Albersmeier A."/>
            <person name="Kalinowski J."/>
            <person name="Ruckert C."/>
        </authorList>
    </citation>
    <scope>NUCLEOTIDE SEQUENCE</scope>
    <source>
        <strain evidence="1">CGMCC 1.15448</strain>
    </source>
</reference>
<accession>A0A8J2UEB0</accession>